<comment type="caution">
    <text evidence="2">The sequence shown here is derived from an EMBL/GenBank/DDBJ whole genome shotgun (WGS) entry which is preliminary data.</text>
</comment>
<gene>
    <name evidence="2" type="ORF">DFH08DRAFT_979721</name>
</gene>
<accession>A0AAD6YW22</accession>
<proteinExistence type="predicted"/>
<evidence type="ECO:0000313" key="3">
    <source>
        <dbReference type="Proteomes" id="UP001218218"/>
    </source>
</evidence>
<protein>
    <submittedName>
        <fullName evidence="2">Uncharacterized protein</fullName>
    </submittedName>
</protein>
<organism evidence="2 3">
    <name type="scientific">Mycena albidolilacea</name>
    <dbReference type="NCBI Taxonomy" id="1033008"/>
    <lineage>
        <taxon>Eukaryota</taxon>
        <taxon>Fungi</taxon>
        <taxon>Dikarya</taxon>
        <taxon>Basidiomycota</taxon>
        <taxon>Agaricomycotina</taxon>
        <taxon>Agaricomycetes</taxon>
        <taxon>Agaricomycetidae</taxon>
        <taxon>Agaricales</taxon>
        <taxon>Marasmiineae</taxon>
        <taxon>Mycenaceae</taxon>
        <taxon>Mycena</taxon>
    </lineage>
</organism>
<dbReference type="EMBL" id="JARIHO010000174">
    <property type="protein sequence ID" value="KAJ7300374.1"/>
    <property type="molecule type" value="Genomic_DNA"/>
</dbReference>
<evidence type="ECO:0000256" key="1">
    <source>
        <dbReference type="SAM" id="MobiDB-lite"/>
    </source>
</evidence>
<evidence type="ECO:0000313" key="2">
    <source>
        <dbReference type="EMBL" id="KAJ7300374.1"/>
    </source>
</evidence>
<reference evidence="2" key="1">
    <citation type="submission" date="2023-03" db="EMBL/GenBank/DDBJ databases">
        <title>Massive genome expansion in bonnet fungi (Mycena s.s.) driven by repeated elements and novel gene families across ecological guilds.</title>
        <authorList>
            <consortium name="Lawrence Berkeley National Laboratory"/>
            <person name="Harder C.B."/>
            <person name="Miyauchi S."/>
            <person name="Viragh M."/>
            <person name="Kuo A."/>
            <person name="Thoen E."/>
            <person name="Andreopoulos B."/>
            <person name="Lu D."/>
            <person name="Skrede I."/>
            <person name="Drula E."/>
            <person name="Henrissat B."/>
            <person name="Morin E."/>
            <person name="Kohler A."/>
            <person name="Barry K."/>
            <person name="LaButti K."/>
            <person name="Morin E."/>
            <person name="Salamov A."/>
            <person name="Lipzen A."/>
            <person name="Mereny Z."/>
            <person name="Hegedus B."/>
            <person name="Baldrian P."/>
            <person name="Stursova M."/>
            <person name="Weitz H."/>
            <person name="Taylor A."/>
            <person name="Grigoriev I.V."/>
            <person name="Nagy L.G."/>
            <person name="Martin F."/>
            <person name="Kauserud H."/>
        </authorList>
    </citation>
    <scope>NUCLEOTIDE SEQUENCE</scope>
    <source>
        <strain evidence="2">CBHHK002</strain>
    </source>
</reference>
<keyword evidence="3" id="KW-1185">Reference proteome</keyword>
<sequence length="246" mass="27414">MPAPRKLAPTNLSLEDLHMDDRGIKDPQYYCLPPNRTRGERSGPHGGKYPFHLVSQGNLVGYFDNWAEAKASISRYPDNSHQGCYSEEECIEVWQRLCLPGVHPHPVDPTAFDPLSARAVPLVNTSPCKSARASGTLRPKREEILDPVDKRPVKAEMLADLKKYCSPILPAASPSQVPRQSHRETTPHFNFAIGGSGIISSSAERTKQRYREVQRRGEEPDLLITRNFARAISFAIDDEEGEGEGN</sequence>
<name>A0AAD6YW22_9AGAR</name>
<dbReference type="Proteomes" id="UP001218218">
    <property type="component" value="Unassembled WGS sequence"/>
</dbReference>
<feature type="region of interest" description="Disordered" evidence="1">
    <location>
        <begin position="172"/>
        <end position="191"/>
    </location>
</feature>
<dbReference type="AlphaFoldDB" id="A0AAD6YW22"/>